<evidence type="ECO:0000256" key="5">
    <source>
        <dbReference type="SAM" id="MobiDB-lite"/>
    </source>
</evidence>
<dbReference type="GO" id="GO:0005886">
    <property type="term" value="C:plasma membrane"/>
    <property type="evidence" value="ECO:0007669"/>
    <property type="project" value="TreeGrafter"/>
</dbReference>
<organism evidence="9 10">
    <name type="scientific">Immersiella caudata</name>
    <dbReference type="NCBI Taxonomy" id="314043"/>
    <lineage>
        <taxon>Eukaryota</taxon>
        <taxon>Fungi</taxon>
        <taxon>Dikarya</taxon>
        <taxon>Ascomycota</taxon>
        <taxon>Pezizomycotina</taxon>
        <taxon>Sordariomycetes</taxon>
        <taxon>Sordariomycetidae</taxon>
        <taxon>Sordariales</taxon>
        <taxon>Lasiosphaeriaceae</taxon>
        <taxon>Immersiella</taxon>
    </lineage>
</organism>
<feature type="transmembrane region" description="Helical" evidence="6">
    <location>
        <begin position="17"/>
        <end position="38"/>
    </location>
</feature>
<accession>A0AA39X3C2</accession>
<gene>
    <name evidence="9" type="ORF">B0T14DRAFT_534610</name>
</gene>
<dbReference type="Gene3D" id="1.20.1070.10">
    <property type="entry name" value="Rhodopsin 7-helix transmembrane proteins"/>
    <property type="match status" value="1"/>
</dbReference>
<proteinExistence type="predicted"/>
<keyword evidence="10" id="KW-1185">Reference proteome</keyword>
<dbReference type="PROSITE" id="PS50261">
    <property type="entry name" value="G_PROTEIN_RECEP_F2_4"/>
    <property type="match status" value="1"/>
</dbReference>
<comment type="subcellular location">
    <subcellularLocation>
        <location evidence="1">Membrane</location>
        <topology evidence="1">Multi-pass membrane protein</topology>
    </subcellularLocation>
</comment>
<dbReference type="SUPFAM" id="SSF81321">
    <property type="entry name" value="Family A G protein-coupled receptor-like"/>
    <property type="match status" value="1"/>
</dbReference>
<feature type="transmembrane region" description="Helical" evidence="6">
    <location>
        <begin position="167"/>
        <end position="189"/>
    </location>
</feature>
<dbReference type="EMBL" id="JAULSU010000002">
    <property type="protein sequence ID" value="KAK0626470.1"/>
    <property type="molecule type" value="Genomic_DNA"/>
</dbReference>
<dbReference type="InterPro" id="IPR017452">
    <property type="entry name" value="GPCR_Rhodpsn_7TM"/>
</dbReference>
<evidence type="ECO:0000256" key="4">
    <source>
        <dbReference type="ARBA" id="ARBA00023136"/>
    </source>
</evidence>
<feature type="transmembrane region" description="Helical" evidence="6">
    <location>
        <begin position="321"/>
        <end position="343"/>
    </location>
</feature>
<dbReference type="AlphaFoldDB" id="A0AA39X3C2"/>
<evidence type="ECO:0000256" key="2">
    <source>
        <dbReference type="ARBA" id="ARBA00022692"/>
    </source>
</evidence>
<dbReference type="PANTHER" id="PTHR23112:SF22">
    <property type="entry name" value="G-PROTEIN COUPLED RECEPTOR"/>
    <property type="match status" value="1"/>
</dbReference>
<feature type="region of interest" description="Disordered" evidence="5">
    <location>
        <begin position="244"/>
        <end position="267"/>
    </location>
</feature>
<evidence type="ECO:0000256" key="3">
    <source>
        <dbReference type="ARBA" id="ARBA00022989"/>
    </source>
</evidence>
<feature type="compositionally biased region" description="Basic and acidic residues" evidence="5">
    <location>
        <begin position="250"/>
        <end position="260"/>
    </location>
</feature>
<dbReference type="PANTHER" id="PTHR23112">
    <property type="entry name" value="G PROTEIN-COUPLED RECEPTOR 157-RELATED"/>
    <property type="match status" value="1"/>
</dbReference>
<keyword evidence="2 6" id="KW-0812">Transmembrane</keyword>
<comment type="caution">
    <text evidence="9">The sequence shown here is derived from an EMBL/GenBank/DDBJ whole genome shotgun (WGS) entry which is preliminary data.</text>
</comment>
<dbReference type="InterPro" id="IPR000832">
    <property type="entry name" value="GPCR_2_secretin-like"/>
</dbReference>
<feature type="transmembrane region" description="Helical" evidence="6">
    <location>
        <begin position="123"/>
        <end position="147"/>
    </location>
</feature>
<dbReference type="GO" id="GO:0007189">
    <property type="term" value="P:adenylate cyclase-activating G protein-coupled receptor signaling pathway"/>
    <property type="evidence" value="ECO:0007669"/>
    <property type="project" value="TreeGrafter"/>
</dbReference>
<feature type="region of interest" description="Disordered" evidence="5">
    <location>
        <begin position="411"/>
        <end position="452"/>
    </location>
</feature>
<keyword evidence="4 6" id="KW-0472">Membrane</keyword>
<dbReference type="PROSITE" id="PS50262">
    <property type="entry name" value="G_PROTEIN_RECEP_F1_2"/>
    <property type="match status" value="1"/>
</dbReference>
<evidence type="ECO:0000256" key="1">
    <source>
        <dbReference type="ARBA" id="ARBA00004141"/>
    </source>
</evidence>
<feature type="transmembrane region" description="Helical" evidence="6">
    <location>
        <begin position="84"/>
        <end position="111"/>
    </location>
</feature>
<dbReference type="Pfam" id="PF00002">
    <property type="entry name" value="7tm_2"/>
    <property type="match status" value="1"/>
</dbReference>
<dbReference type="Proteomes" id="UP001175000">
    <property type="component" value="Unassembled WGS sequence"/>
</dbReference>
<evidence type="ECO:0000256" key="6">
    <source>
        <dbReference type="SAM" id="Phobius"/>
    </source>
</evidence>
<name>A0AA39X3C2_9PEZI</name>
<dbReference type="InterPro" id="IPR017981">
    <property type="entry name" value="GPCR_2-like_7TM"/>
</dbReference>
<feature type="domain" description="G-protein coupled receptors family 1 profile" evidence="8">
    <location>
        <begin position="29"/>
        <end position="380"/>
    </location>
</feature>
<reference evidence="9" key="1">
    <citation type="submission" date="2023-06" db="EMBL/GenBank/DDBJ databases">
        <title>Genome-scale phylogeny and comparative genomics of the fungal order Sordariales.</title>
        <authorList>
            <consortium name="Lawrence Berkeley National Laboratory"/>
            <person name="Hensen N."/>
            <person name="Bonometti L."/>
            <person name="Westerberg I."/>
            <person name="Brannstrom I.O."/>
            <person name="Guillou S."/>
            <person name="Cros-Aarteil S."/>
            <person name="Calhoun S."/>
            <person name="Haridas S."/>
            <person name="Kuo A."/>
            <person name="Mondo S."/>
            <person name="Pangilinan J."/>
            <person name="Riley R."/>
            <person name="Labutti K."/>
            <person name="Andreopoulos B."/>
            <person name="Lipzen A."/>
            <person name="Chen C."/>
            <person name="Yanf M."/>
            <person name="Daum C."/>
            <person name="Ng V."/>
            <person name="Clum A."/>
            <person name="Steindorff A."/>
            <person name="Ohm R."/>
            <person name="Martin F."/>
            <person name="Silar P."/>
            <person name="Natvig D."/>
            <person name="Lalanne C."/>
            <person name="Gautier V."/>
            <person name="Ament-Velasquez S.L."/>
            <person name="Kruys A."/>
            <person name="Hutchinson M.I."/>
            <person name="Powell A.J."/>
            <person name="Barry K."/>
            <person name="Miller A.N."/>
            <person name="Grigoriev I.V."/>
            <person name="Debuchy R."/>
            <person name="Gladieux P."/>
            <person name="Thoren M.H."/>
            <person name="Johannesson H."/>
        </authorList>
    </citation>
    <scope>NUCLEOTIDE SEQUENCE</scope>
    <source>
        <strain evidence="9">CBS 606.72</strain>
    </source>
</reference>
<protein>
    <recommendedName>
        <fullName evidence="11">G-protein coupled receptors family 2 profile 2 domain-containing protein</fullName>
    </recommendedName>
</protein>
<feature type="transmembrane region" description="Helical" evidence="6">
    <location>
        <begin position="50"/>
        <end position="72"/>
    </location>
</feature>
<dbReference type="CDD" id="cd13952">
    <property type="entry name" value="7tm_classB"/>
    <property type="match status" value="1"/>
</dbReference>
<evidence type="ECO:0000259" key="8">
    <source>
        <dbReference type="PROSITE" id="PS50262"/>
    </source>
</evidence>
<sequence length="452" mass="51177">MDRSQPTPPGQLDLFSIIERACSVFSLLGCFFIIVTFCSSKAFHKPINRLVFYASFGNAITNVATLMARSYIGDTNSAGCQFQAFLIQMFMPADAFWTLAMAINVYLTFYFKFDAQRLRRMEAPYLICCYGIPFVVALTFIFVSTPAKGRMYGNATLWCWVSSNWDIFRIATFYGPVWIVILITFFIYIRAGREIYKKHKQLKDFTYSHHEPERTPGLTDTFSSTKTTEVVVTSEARDKLPYSLPPIGENLRRGPDEESGSRGPTDAAVYSVSVQSGRRGTDPFPNALRPIQTNMTMDSVPLPPRTANPLRRKAAFEANNATWSYTKCAILFFTAMLVTWIPSSSNRLYSLLHNNQASIALEYMSAFVLPLQGFWNAIIYMVTSWKACKMLFRDSFCGGRRKKEEITGRAYPMMTGGRGGHKGGDKFYESESMTELAHSRPSTNERYTKSRG</sequence>
<feature type="domain" description="G-protein coupled receptors family 2 profile 2" evidence="7">
    <location>
        <begin position="12"/>
        <end position="198"/>
    </location>
</feature>
<keyword evidence="3 6" id="KW-1133">Transmembrane helix</keyword>
<dbReference type="GO" id="GO:0007166">
    <property type="term" value="P:cell surface receptor signaling pathway"/>
    <property type="evidence" value="ECO:0007669"/>
    <property type="project" value="InterPro"/>
</dbReference>
<evidence type="ECO:0000259" key="7">
    <source>
        <dbReference type="PROSITE" id="PS50261"/>
    </source>
</evidence>
<evidence type="ECO:0000313" key="9">
    <source>
        <dbReference type="EMBL" id="KAK0626470.1"/>
    </source>
</evidence>
<evidence type="ECO:0000313" key="10">
    <source>
        <dbReference type="Proteomes" id="UP001175000"/>
    </source>
</evidence>
<evidence type="ECO:0008006" key="11">
    <source>
        <dbReference type="Google" id="ProtNLM"/>
    </source>
</evidence>
<feature type="transmembrane region" description="Helical" evidence="6">
    <location>
        <begin position="363"/>
        <end position="383"/>
    </location>
</feature>
<dbReference type="GO" id="GO:0004930">
    <property type="term" value="F:G protein-coupled receptor activity"/>
    <property type="evidence" value="ECO:0007669"/>
    <property type="project" value="InterPro"/>
</dbReference>